<sequence length="275" mass="29785">MSRASVTPPRGVRFCHEDTIIPTVLGQAPRSTPTPSPTLSTSTLESPPLSSPLSLSPHRLPLTVGVANNGDAAASPLGCARLPSPMSPTSPNGAGFGLGGGAPCIALDTALQVAGATKLPLFVWDMMRDPQGPHAIVPVLPRATLERPAVTPPLEQMTIAVMPLSDVHPPWPVTIRAPSARCPYVTVGDVLLGLFVDLQIGLAPENWRVAGEAQARIRLAAERRVERMRKKGDERRDRPEHGRKRLDLLLERYRFGGLLYNPKLQMWELKLEEHS</sequence>
<evidence type="ECO:0000313" key="3">
    <source>
        <dbReference type="EMBL" id="KAF6745526.1"/>
    </source>
</evidence>
<evidence type="ECO:0000259" key="2">
    <source>
        <dbReference type="Pfam" id="PF20415"/>
    </source>
</evidence>
<evidence type="ECO:0000256" key="1">
    <source>
        <dbReference type="SAM" id="MobiDB-lite"/>
    </source>
</evidence>
<evidence type="ECO:0000313" key="4">
    <source>
        <dbReference type="Proteomes" id="UP000521943"/>
    </source>
</evidence>
<dbReference type="InterPro" id="IPR046522">
    <property type="entry name" value="DUF6699"/>
</dbReference>
<gene>
    <name evidence="3" type="ORF">DFP72DRAFT_49786</name>
</gene>
<organism evidence="3 4">
    <name type="scientific">Ephemerocybe angulata</name>
    <dbReference type="NCBI Taxonomy" id="980116"/>
    <lineage>
        <taxon>Eukaryota</taxon>
        <taxon>Fungi</taxon>
        <taxon>Dikarya</taxon>
        <taxon>Basidiomycota</taxon>
        <taxon>Agaricomycotina</taxon>
        <taxon>Agaricomycetes</taxon>
        <taxon>Agaricomycetidae</taxon>
        <taxon>Agaricales</taxon>
        <taxon>Agaricineae</taxon>
        <taxon>Psathyrellaceae</taxon>
        <taxon>Ephemerocybe</taxon>
    </lineage>
</organism>
<keyword evidence="4" id="KW-1185">Reference proteome</keyword>
<name>A0A8H6HFT3_9AGAR</name>
<dbReference type="OrthoDB" id="3144234at2759"/>
<reference evidence="3 4" key="1">
    <citation type="submission" date="2020-07" db="EMBL/GenBank/DDBJ databases">
        <title>Comparative genomics of pyrophilous fungi reveals a link between fire events and developmental genes.</title>
        <authorList>
            <consortium name="DOE Joint Genome Institute"/>
            <person name="Steindorff A.S."/>
            <person name="Carver A."/>
            <person name="Calhoun S."/>
            <person name="Stillman K."/>
            <person name="Liu H."/>
            <person name="Lipzen A."/>
            <person name="Pangilinan J."/>
            <person name="Labutti K."/>
            <person name="Bruns T.D."/>
            <person name="Grigoriev I.V."/>
        </authorList>
    </citation>
    <scope>NUCLEOTIDE SEQUENCE [LARGE SCALE GENOMIC DNA]</scope>
    <source>
        <strain evidence="3 4">CBS 144469</strain>
    </source>
</reference>
<feature type="domain" description="DUF6699" evidence="2">
    <location>
        <begin position="123"/>
        <end position="260"/>
    </location>
</feature>
<accession>A0A8H6HFT3</accession>
<protein>
    <recommendedName>
        <fullName evidence="2">DUF6699 domain-containing protein</fullName>
    </recommendedName>
</protein>
<dbReference type="AlphaFoldDB" id="A0A8H6HFT3"/>
<dbReference type="Pfam" id="PF20415">
    <property type="entry name" value="DUF6699"/>
    <property type="match status" value="1"/>
</dbReference>
<comment type="caution">
    <text evidence="3">The sequence shown here is derived from an EMBL/GenBank/DDBJ whole genome shotgun (WGS) entry which is preliminary data.</text>
</comment>
<feature type="compositionally biased region" description="Low complexity" evidence="1">
    <location>
        <begin position="29"/>
        <end position="56"/>
    </location>
</feature>
<dbReference type="EMBL" id="JACGCI010000105">
    <property type="protein sequence ID" value="KAF6745526.1"/>
    <property type="molecule type" value="Genomic_DNA"/>
</dbReference>
<proteinExistence type="predicted"/>
<dbReference type="Proteomes" id="UP000521943">
    <property type="component" value="Unassembled WGS sequence"/>
</dbReference>
<feature type="region of interest" description="Disordered" evidence="1">
    <location>
        <begin position="23"/>
        <end position="56"/>
    </location>
</feature>